<dbReference type="InterPro" id="IPR029058">
    <property type="entry name" value="AB_hydrolase_fold"/>
</dbReference>
<keyword evidence="4" id="KW-1185">Reference proteome</keyword>
<dbReference type="PANTHER" id="PTHR48070:SF6">
    <property type="entry name" value="ESTERASE OVCA2"/>
    <property type="match status" value="1"/>
</dbReference>
<dbReference type="GO" id="GO:0005634">
    <property type="term" value="C:nucleus"/>
    <property type="evidence" value="ECO:0007669"/>
    <property type="project" value="TreeGrafter"/>
</dbReference>
<dbReference type="Proteomes" id="UP000562929">
    <property type="component" value="Unassembled WGS sequence"/>
</dbReference>
<evidence type="ECO:0000256" key="1">
    <source>
        <dbReference type="ARBA" id="ARBA00022801"/>
    </source>
</evidence>
<comment type="caution">
    <text evidence="3">The sequence shown here is derived from an EMBL/GenBank/DDBJ whole genome shotgun (WGS) entry which is preliminary data.</text>
</comment>
<dbReference type="GO" id="GO:0019748">
    <property type="term" value="P:secondary metabolic process"/>
    <property type="evidence" value="ECO:0007669"/>
    <property type="project" value="TreeGrafter"/>
</dbReference>
<organism evidence="3 4">
    <name type="scientific">Ophiocordyceps camponoti-floridani</name>
    <dbReference type="NCBI Taxonomy" id="2030778"/>
    <lineage>
        <taxon>Eukaryota</taxon>
        <taxon>Fungi</taxon>
        <taxon>Dikarya</taxon>
        <taxon>Ascomycota</taxon>
        <taxon>Pezizomycotina</taxon>
        <taxon>Sordariomycetes</taxon>
        <taxon>Hypocreomycetidae</taxon>
        <taxon>Hypocreales</taxon>
        <taxon>Ophiocordycipitaceae</taxon>
        <taxon>Ophiocordyceps</taxon>
    </lineage>
</organism>
<dbReference type="InterPro" id="IPR050593">
    <property type="entry name" value="LovG"/>
</dbReference>
<name>A0A8H4QBB5_9HYPO</name>
<dbReference type="AlphaFoldDB" id="A0A8H4QBB5"/>
<dbReference type="PANTHER" id="PTHR48070">
    <property type="entry name" value="ESTERASE OVCA2"/>
    <property type="match status" value="1"/>
</dbReference>
<dbReference type="Pfam" id="PF03959">
    <property type="entry name" value="FSH1"/>
    <property type="match status" value="1"/>
</dbReference>
<gene>
    <name evidence="3" type="ORF">GQ602_000024</name>
</gene>
<proteinExistence type="predicted"/>
<dbReference type="OrthoDB" id="4927292at2759"/>
<dbReference type="GO" id="GO:0005737">
    <property type="term" value="C:cytoplasm"/>
    <property type="evidence" value="ECO:0007669"/>
    <property type="project" value="TreeGrafter"/>
</dbReference>
<evidence type="ECO:0000313" key="3">
    <source>
        <dbReference type="EMBL" id="KAF4594411.1"/>
    </source>
</evidence>
<dbReference type="EMBL" id="JAACLJ010000001">
    <property type="protein sequence ID" value="KAF4594411.1"/>
    <property type="molecule type" value="Genomic_DNA"/>
</dbReference>
<reference evidence="3 4" key="1">
    <citation type="journal article" date="2020" name="G3 (Bethesda)">
        <title>Genetic Underpinnings of Host Manipulation by Ophiocordyceps as Revealed by Comparative Transcriptomics.</title>
        <authorList>
            <person name="Will I."/>
            <person name="Das B."/>
            <person name="Trinh T."/>
            <person name="Brachmann A."/>
            <person name="Ohm R.A."/>
            <person name="de Bekker C."/>
        </authorList>
    </citation>
    <scope>NUCLEOTIDE SEQUENCE [LARGE SCALE GENOMIC DNA]</scope>
    <source>
        <strain evidence="3 4">EC05</strain>
    </source>
</reference>
<dbReference type="Gene3D" id="3.40.50.1820">
    <property type="entry name" value="alpha/beta hydrolase"/>
    <property type="match status" value="1"/>
</dbReference>
<evidence type="ECO:0000259" key="2">
    <source>
        <dbReference type="Pfam" id="PF03959"/>
    </source>
</evidence>
<protein>
    <submittedName>
        <fullName evidence="3">DUF341 domain-containing protein</fullName>
    </submittedName>
</protein>
<dbReference type="InterPro" id="IPR005645">
    <property type="entry name" value="FSH-like_dom"/>
</dbReference>
<keyword evidence="1" id="KW-0378">Hydrolase</keyword>
<accession>A0A8H4QBB5</accession>
<feature type="domain" description="Serine hydrolase" evidence="2">
    <location>
        <begin position="1"/>
        <end position="90"/>
    </location>
</feature>
<dbReference type="GO" id="GO:0016787">
    <property type="term" value="F:hydrolase activity"/>
    <property type="evidence" value="ECO:0007669"/>
    <property type="project" value="UniProtKB-KW"/>
</dbReference>
<sequence length="97" mass="10810">MRILCVHGAAINGDIFASKTEKLRALLPADYSFVWPDGEHEVTPIQSLSDTYPGPYLSHLEEITTRGIRRSIERLEACIEEDGPFDGVMAICEVLSF</sequence>
<evidence type="ECO:0000313" key="4">
    <source>
        <dbReference type="Proteomes" id="UP000562929"/>
    </source>
</evidence>